<evidence type="ECO:0000256" key="2">
    <source>
        <dbReference type="ARBA" id="ARBA00022692"/>
    </source>
</evidence>
<feature type="transmembrane region" description="Helical" evidence="5">
    <location>
        <begin position="401"/>
        <end position="424"/>
    </location>
</feature>
<evidence type="ECO:0000256" key="3">
    <source>
        <dbReference type="ARBA" id="ARBA00022989"/>
    </source>
</evidence>
<dbReference type="InterPro" id="IPR020846">
    <property type="entry name" value="MFS_dom"/>
</dbReference>
<dbReference type="SUPFAM" id="SSF103473">
    <property type="entry name" value="MFS general substrate transporter"/>
    <property type="match status" value="1"/>
</dbReference>
<organism evidence="7 8">
    <name type="scientific">Serratia odorifera DSM 4582</name>
    <dbReference type="NCBI Taxonomy" id="667129"/>
    <lineage>
        <taxon>Bacteria</taxon>
        <taxon>Pseudomonadati</taxon>
        <taxon>Pseudomonadota</taxon>
        <taxon>Gammaproteobacteria</taxon>
        <taxon>Enterobacterales</taxon>
        <taxon>Yersiniaceae</taxon>
        <taxon>Serratia</taxon>
    </lineage>
</organism>
<feature type="transmembrane region" description="Helical" evidence="5">
    <location>
        <begin position="278"/>
        <end position="299"/>
    </location>
</feature>
<keyword evidence="8" id="KW-1185">Reference proteome</keyword>
<dbReference type="NCBIfam" id="NF008661">
    <property type="entry name" value="PRK11663.1"/>
    <property type="match status" value="1"/>
</dbReference>
<feature type="transmembrane region" description="Helical" evidence="5">
    <location>
        <begin position="311"/>
        <end position="328"/>
    </location>
</feature>
<keyword evidence="4 5" id="KW-0472">Membrane</keyword>
<dbReference type="Proteomes" id="UP000005723">
    <property type="component" value="Unassembled WGS sequence"/>
</dbReference>
<dbReference type="EMBL" id="ADBY01000015">
    <property type="protein sequence ID" value="EFE97804.1"/>
    <property type="molecule type" value="Genomic_DNA"/>
</dbReference>
<dbReference type="OrthoDB" id="9766638at2"/>
<dbReference type="Gene3D" id="1.20.1250.20">
    <property type="entry name" value="MFS general substrate transporter like domains"/>
    <property type="match status" value="2"/>
</dbReference>
<gene>
    <name evidence="7" type="primary">uhpC</name>
    <name evidence="7" type="ORF">HMPREF0758_0711</name>
</gene>
<evidence type="ECO:0000256" key="1">
    <source>
        <dbReference type="ARBA" id="ARBA00004127"/>
    </source>
</evidence>
<dbReference type="PIRSF" id="PIRSF002808">
    <property type="entry name" value="Hexose_phosphate_transp"/>
    <property type="match status" value="1"/>
</dbReference>
<protein>
    <submittedName>
        <fullName evidence="7">Transporter, major facilitator family protein</fullName>
    </submittedName>
</protein>
<dbReference type="GO" id="GO:0035435">
    <property type="term" value="P:phosphate ion transmembrane transport"/>
    <property type="evidence" value="ECO:0007669"/>
    <property type="project" value="TreeGrafter"/>
</dbReference>
<dbReference type="RefSeq" id="WP_004955766.1">
    <property type="nucleotide sequence ID" value="NZ_GG753567.1"/>
</dbReference>
<feature type="transmembrane region" description="Helical" evidence="5">
    <location>
        <begin position="89"/>
        <end position="116"/>
    </location>
</feature>
<evidence type="ECO:0000256" key="4">
    <source>
        <dbReference type="ARBA" id="ARBA00023136"/>
    </source>
</evidence>
<feature type="transmembrane region" description="Helical" evidence="5">
    <location>
        <begin position="20"/>
        <end position="38"/>
    </location>
</feature>
<comment type="subcellular location">
    <subcellularLocation>
        <location evidence="1">Endomembrane system</location>
        <topology evidence="1">Multi-pass membrane protein</topology>
    </subcellularLocation>
</comment>
<dbReference type="InterPro" id="IPR051337">
    <property type="entry name" value="OPA_Antiporter"/>
</dbReference>
<comment type="caution">
    <text evidence="7">The sequence shown here is derived from an EMBL/GenBank/DDBJ whole genome shotgun (WGS) entry which is preliminary data.</text>
</comment>
<sequence>MHALSAEQVTQRYRAQRPRLLLYMVIGYAAFYLTRKSVNYVLPALQLDLGLSKSDIGLLGSLFYLSYGLSKFVAGLWHDSHGQRAFMGIGLLATGMLNLLFAFGDSLLMLLTIWTLNGFFQGWGWPPCARLLTHWYSRNERGFWWGCWNTSINIGGAIVPLICAFAAQWWGWQAAMLTPGIVSVLLGLWLITRLSGTPQEEGLPPVGEWRNDPLELRQVAASPPMALWQMLRSTMLQNPLIWLLGASYVLVYLIRIALNDWGNIWLSETHGVNLLSANATVMLFEVGGLLGALFAGWGADLLFSGQRAPMILLFTFGLIISVAALWLAPVHHYALLTMCFFSVGFFVFGPQMLIGLAAVECGHKQAAGSITGFLGLFAYLGAALAGWPLSLVIEHYGWSGMFSLLSVAAVLMGLLLMPLLMAGVTASRSYLTHQG</sequence>
<dbReference type="PANTHER" id="PTHR43826">
    <property type="entry name" value="GLUCOSE-6-PHOSPHATE EXCHANGER SLC37A4"/>
    <property type="match status" value="1"/>
</dbReference>
<dbReference type="GO" id="GO:0005886">
    <property type="term" value="C:plasma membrane"/>
    <property type="evidence" value="ECO:0007669"/>
    <property type="project" value="TreeGrafter"/>
</dbReference>
<evidence type="ECO:0000259" key="6">
    <source>
        <dbReference type="PROSITE" id="PS50850"/>
    </source>
</evidence>
<feature type="transmembrane region" description="Helical" evidence="5">
    <location>
        <begin position="58"/>
        <end position="77"/>
    </location>
</feature>
<name>D4DXR1_SEROD</name>
<reference evidence="7 8" key="1">
    <citation type="submission" date="2010-01" db="EMBL/GenBank/DDBJ databases">
        <authorList>
            <person name="Muzny D."/>
            <person name="Qin X."/>
            <person name="Deng J."/>
            <person name="Jiang H."/>
            <person name="Liu Y."/>
            <person name="Qu J."/>
            <person name="Song X.-Z."/>
            <person name="Zhang L."/>
            <person name="Thornton R."/>
            <person name="Coyle M."/>
            <person name="Francisco L."/>
            <person name="Jackson L."/>
            <person name="Javaid M."/>
            <person name="Korchina V."/>
            <person name="Kovar C."/>
            <person name="Mata R."/>
            <person name="Mathew T."/>
            <person name="Ngo R."/>
            <person name="Nguyen L."/>
            <person name="Nguyen N."/>
            <person name="Okwuonu G."/>
            <person name="Ongeri F."/>
            <person name="Pham C."/>
            <person name="Simmons D."/>
            <person name="Wilczek-Boney K."/>
            <person name="Hale W."/>
            <person name="Jakkamsetti A."/>
            <person name="Pham P."/>
            <person name="Ruth R."/>
            <person name="San Lucas F."/>
            <person name="Warren J."/>
            <person name="Zhang J."/>
            <person name="Zhao Z."/>
            <person name="Zhou C."/>
            <person name="Zhu D."/>
            <person name="Lee S."/>
            <person name="Bess C."/>
            <person name="Blankenburg K."/>
            <person name="Forbes L."/>
            <person name="Fu Q."/>
            <person name="Gubbala S."/>
            <person name="Hirani K."/>
            <person name="Jayaseelan J.C."/>
            <person name="Lara F."/>
            <person name="Munidasa M."/>
            <person name="Palculict T."/>
            <person name="Patil S."/>
            <person name="Pu L.-L."/>
            <person name="Saada N."/>
            <person name="Tang L."/>
            <person name="Weissenberger G."/>
            <person name="Zhu Y."/>
            <person name="Hemphill L."/>
            <person name="Shang Y."/>
            <person name="Youmans B."/>
            <person name="Ayvaz T."/>
            <person name="Ross M."/>
            <person name="Santibanez J."/>
            <person name="Aqrawi P."/>
            <person name="Gross S."/>
            <person name="Joshi V."/>
            <person name="Fowler G."/>
            <person name="Nazareth L."/>
            <person name="Reid J."/>
            <person name="Worley K."/>
            <person name="Petrosino J."/>
            <person name="Highlander S."/>
            <person name="Gibbs R."/>
        </authorList>
    </citation>
    <scope>NUCLEOTIDE SEQUENCE [LARGE SCALE GENOMIC DNA]</scope>
    <source>
        <strain evidence="7 8">DSM 4582</strain>
    </source>
</reference>
<feature type="transmembrane region" description="Helical" evidence="5">
    <location>
        <begin position="334"/>
        <end position="359"/>
    </location>
</feature>
<dbReference type="Pfam" id="PF07690">
    <property type="entry name" value="MFS_1"/>
    <property type="match status" value="1"/>
</dbReference>
<dbReference type="PANTHER" id="PTHR43826:SF3">
    <property type="entry name" value="GLUCOSE-6-PHOSPHATE EXCHANGER SLC37A4"/>
    <property type="match status" value="1"/>
</dbReference>
<evidence type="ECO:0000313" key="7">
    <source>
        <dbReference type="EMBL" id="EFE97804.1"/>
    </source>
</evidence>
<dbReference type="InterPro" id="IPR011701">
    <property type="entry name" value="MFS"/>
</dbReference>
<accession>D4DXR1</accession>
<feature type="transmembrane region" description="Helical" evidence="5">
    <location>
        <begin position="366"/>
        <end position="389"/>
    </location>
</feature>
<dbReference type="AlphaFoldDB" id="D4DXR1"/>
<feature type="transmembrane region" description="Helical" evidence="5">
    <location>
        <begin position="240"/>
        <end position="258"/>
    </location>
</feature>
<keyword evidence="3 5" id="KW-1133">Transmembrane helix</keyword>
<keyword evidence="2 5" id="KW-0812">Transmembrane</keyword>
<proteinExistence type="predicted"/>
<evidence type="ECO:0000313" key="8">
    <source>
        <dbReference type="Proteomes" id="UP000005723"/>
    </source>
</evidence>
<dbReference type="PROSITE" id="PS50850">
    <property type="entry name" value="MFS"/>
    <property type="match status" value="1"/>
</dbReference>
<dbReference type="InterPro" id="IPR036259">
    <property type="entry name" value="MFS_trans_sf"/>
</dbReference>
<feature type="domain" description="Major facilitator superfamily (MFS) profile" evidence="6">
    <location>
        <begin position="20"/>
        <end position="421"/>
    </location>
</feature>
<dbReference type="HOGENOM" id="CLU_001265_31_0_6"/>
<dbReference type="InterPro" id="IPR000849">
    <property type="entry name" value="Sugar_P_transporter"/>
</dbReference>
<dbReference type="GO" id="GO:0061513">
    <property type="term" value="F:glucose 6-phosphate:phosphate antiporter activity"/>
    <property type="evidence" value="ECO:0007669"/>
    <property type="project" value="TreeGrafter"/>
</dbReference>
<dbReference type="GO" id="GO:0012505">
    <property type="term" value="C:endomembrane system"/>
    <property type="evidence" value="ECO:0007669"/>
    <property type="project" value="UniProtKB-SubCell"/>
</dbReference>
<dbReference type="STRING" id="667129.HMPREF0758_0711"/>
<evidence type="ECO:0000256" key="5">
    <source>
        <dbReference type="SAM" id="Phobius"/>
    </source>
</evidence>
<feature type="transmembrane region" description="Helical" evidence="5">
    <location>
        <begin position="170"/>
        <end position="191"/>
    </location>
</feature>